<dbReference type="CDD" id="cd16148">
    <property type="entry name" value="sulfatase_like"/>
    <property type="match status" value="1"/>
</dbReference>
<evidence type="ECO:0000313" key="6">
    <source>
        <dbReference type="Proteomes" id="UP000057088"/>
    </source>
</evidence>
<feature type="transmembrane region" description="Helical" evidence="1">
    <location>
        <begin position="122"/>
        <end position="148"/>
    </location>
</feature>
<evidence type="ECO:0000256" key="1">
    <source>
        <dbReference type="SAM" id="Phobius"/>
    </source>
</evidence>
<feature type="transmembrane region" description="Helical" evidence="1">
    <location>
        <begin position="81"/>
        <end position="102"/>
    </location>
</feature>
<dbReference type="InterPro" id="IPR000917">
    <property type="entry name" value="Sulfatase_N"/>
</dbReference>
<evidence type="ECO:0000313" key="5">
    <source>
        <dbReference type="EMBL" id="SUP19368.1"/>
    </source>
</evidence>
<dbReference type="EMBL" id="CP014035">
    <property type="protein sequence ID" value="AMF96001.1"/>
    <property type="molecule type" value="Genomic_DNA"/>
</dbReference>
<dbReference type="InterPro" id="IPR017850">
    <property type="entry name" value="Alkaline_phosphatase_core_sf"/>
</dbReference>
<feature type="transmembrane region" description="Helical" evidence="1">
    <location>
        <begin position="160"/>
        <end position="181"/>
    </location>
</feature>
<dbReference type="PANTHER" id="PTHR43751:SF3">
    <property type="entry name" value="SULFATASE N-TERMINAL DOMAIN-CONTAINING PROTEIN"/>
    <property type="match status" value="1"/>
</dbReference>
<dbReference type="Pfam" id="PF11893">
    <property type="entry name" value="DUF3413"/>
    <property type="match status" value="1"/>
</dbReference>
<dbReference type="KEGG" id="vfl:AL536_21970"/>
<feature type="transmembrane region" description="Helical" evidence="1">
    <location>
        <begin position="12"/>
        <end position="32"/>
    </location>
</feature>
<keyword evidence="1" id="KW-0472">Membrane</keyword>
<proteinExistence type="predicted"/>
<dbReference type="AlphaFoldDB" id="A0AAX2LJU0"/>
<keyword evidence="1" id="KW-1133">Transmembrane helix</keyword>
<sequence>MLLTIRQNVRWLFSHFILNTVLFSILGLPYLTWMTPPDNDVIAQLYLFTTQAGLFGLFAGLIATIMLPLCWLPLRVVRPLAILVTWLSSVLLLIDVAVYQQYRFHLSGFIWELLLHGGDEVISLSWYTIAIAALQVLGVAVACLVIALMSNYLAKRSLRWMVGASIIWLASLLVSQSIHMWRDAHYDTTVPSYSVHWPLYYPLTGKRLLDKLGLVDTQAVREQSLTLPRPSHSHLNYPLHPLDIRQPEQTPNILFIAIDTWRYDDANQDVTPNIAQFAQRSLRFEQHLSGGNSTQAGIFSLFYGLPATYWDSFHATQKRPAMMKALEALDYQFAIYASAPLNSPPFDRTVFRGIDNLRVDTPAETSPQRDQRITDDFVDFLKTRNTNQPYFGFLFYDSAHATEFPADMEPHFTPSWNRVDHIKLDNDFNPEPYRNRYRNALYYIDGQIERVLNAVEAQGGLENTIIVITSDHGQEFNDNHKNYWGHGSNYSMAQIHVPLYIYVPGERPEKIDWKTTHLDIAPTFMHRVLGVQNSTDDYSVGYDLLDTERDRGWLIIGSYFNYALVADDEIMVTYPSGAVQTMTPQLEPKRQRSLSSGDLMQALKQMNRFLN</sequence>
<dbReference type="Gene3D" id="3.40.720.10">
    <property type="entry name" value="Alkaline Phosphatase, subunit A"/>
    <property type="match status" value="1"/>
</dbReference>
<gene>
    <name evidence="5" type="primary">yejM_1</name>
    <name evidence="4" type="ORF">AL536_21970</name>
    <name evidence="5" type="ORF">NCTC11327_00171</name>
</gene>
<dbReference type="PIRSF" id="PIRSF004950">
    <property type="entry name" value="Mmb_sulf_HI0842"/>
    <property type="match status" value="1"/>
</dbReference>
<dbReference type="PANTHER" id="PTHR43751">
    <property type="entry name" value="SULFATASE"/>
    <property type="match status" value="1"/>
</dbReference>
<reference evidence="4" key="2">
    <citation type="submission" date="2018-01" db="EMBL/GenBank/DDBJ databases">
        <title>FDA dAtabase for Regulatory Grade micrObial Sequences (FDA-ARGOS): Supporting development and validation of Infectious Disease Dx tests.</title>
        <authorList>
            <person name="Hoffmann M."/>
            <person name="Allard M."/>
            <person name="Evans P."/>
            <person name="Brown E."/>
            <person name="Tallon L."/>
            <person name="Sadzewicz L."/>
            <person name="Sengamalay N."/>
            <person name="Ott S."/>
            <person name="Godinez A."/>
            <person name="Nagaraj S."/>
            <person name="Vyas G."/>
            <person name="Aluvathingal J."/>
            <person name="Nadendla S."/>
            <person name="Geyer C."/>
            <person name="Sichtig H."/>
        </authorList>
    </citation>
    <scope>NUCLEOTIDE SEQUENCE</scope>
    <source>
        <strain evidence="4">ATCC 33809</strain>
    </source>
</reference>
<dbReference type="Pfam" id="PF00884">
    <property type="entry name" value="Sulfatase"/>
    <property type="match status" value="1"/>
</dbReference>
<organism evidence="5 7">
    <name type="scientific">Vibrio fluvialis</name>
    <dbReference type="NCBI Taxonomy" id="676"/>
    <lineage>
        <taxon>Bacteria</taxon>
        <taxon>Pseudomonadati</taxon>
        <taxon>Pseudomonadota</taxon>
        <taxon>Gammaproteobacteria</taxon>
        <taxon>Vibrionales</taxon>
        <taxon>Vibrionaceae</taxon>
        <taxon>Vibrio</taxon>
    </lineage>
</organism>
<protein>
    <submittedName>
        <fullName evidence="4">DUF3413 domain-containing protein</fullName>
    </submittedName>
    <submittedName>
        <fullName evidence="5">Inner membrane protein</fullName>
    </submittedName>
</protein>
<feature type="domain" description="Inner membrane protein YejM N-terminal" evidence="3">
    <location>
        <begin position="4"/>
        <end position="243"/>
    </location>
</feature>
<reference evidence="6" key="1">
    <citation type="submission" date="2015-12" db="EMBL/GenBank/DDBJ databases">
        <title>FDA dAtabase for Regulatory Grade micrObial Sequences (FDA-ARGOS): Supporting development and validation of Infectious Disease Dx tests.</title>
        <authorList>
            <person name="Hoffmann M."/>
            <person name="Allard M."/>
            <person name="Evans P."/>
            <person name="Brown E."/>
            <person name="Tallon L.J."/>
            <person name="Sadzewicz L."/>
            <person name="Sengamalay N."/>
            <person name="Ott S."/>
            <person name="Godinez A."/>
            <person name="Nagaraj S."/>
            <person name="Vyas G."/>
            <person name="Aluvathingal J."/>
            <person name="Nadendla S."/>
            <person name="Geyer C."/>
            <person name="Sichtig H."/>
        </authorList>
    </citation>
    <scope>NUCLEOTIDE SEQUENCE [LARGE SCALE GENOMIC DNA]</scope>
    <source>
        <strain evidence="6">ATCC 33809</strain>
    </source>
</reference>
<evidence type="ECO:0000259" key="2">
    <source>
        <dbReference type="Pfam" id="PF00884"/>
    </source>
</evidence>
<evidence type="ECO:0000313" key="4">
    <source>
        <dbReference type="EMBL" id="AMF96001.1"/>
    </source>
</evidence>
<dbReference type="InterPro" id="IPR024588">
    <property type="entry name" value="YejM_N"/>
</dbReference>
<dbReference type="FunFam" id="3.40.720.10:FF:000076">
    <property type="entry name" value="Phosphoglycerol transferase MdoB-like protein, alkaline phosphatase superfamily"/>
    <property type="match status" value="1"/>
</dbReference>
<dbReference type="EMBL" id="UHIP01000001">
    <property type="protein sequence ID" value="SUP19368.1"/>
    <property type="molecule type" value="Genomic_DNA"/>
</dbReference>
<keyword evidence="1" id="KW-0812">Transmembrane</keyword>
<feature type="transmembrane region" description="Helical" evidence="1">
    <location>
        <begin position="52"/>
        <end position="74"/>
    </location>
</feature>
<dbReference type="RefSeq" id="WP_061057163.1">
    <property type="nucleotide sequence ID" value="NZ_CABLBX010000007.1"/>
</dbReference>
<name>A0AAX2LJU0_VIBFL</name>
<dbReference type="Proteomes" id="UP000057088">
    <property type="component" value="Chromosome 2"/>
</dbReference>
<dbReference type="InterPro" id="IPR012159">
    <property type="entry name" value="YejM-like"/>
</dbReference>
<evidence type="ECO:0000259" key="3">
    <source>
        <dbReference type="Pfam" id="PF11893"/>
    </source>
</evidence>
<accession>A0AAX2LJU0</accession>
<keyword evidence="6" id="KW-1185">Reference proteome</keyword>
<reference evidence="5 7" key="3">
    <citation type="submission" date="2018-06" db="EMBL/GenBank/DDBJ databases">
        <authorList>
            <consortium name="Pathogen Informatics"/>
            <person name="Doyle S."/>
        </authorList>
    </citation>
    <scope>NUCLEOTIDE SEQUENCE [LARGE SCALE GENOMIC DNA]</scope>
    <source>
        <strain evidence="5 7">NCTC11327</strain>
    </source>
</reference>
<dbReference type="Proteomes" id="UP000254626">
    <property type="component" value="Unassembled WGS sequence"/>
</dbReference>
<feature type="domain" description="Sulfatase N-terminal" evidence="2">
    <location>
        <begin position="251"/>
        <end position="527"/>
    </location>
</feature>
<evidence type="ECO:0000313" key="7">
    <source>
        <dbReference type="Proteomes" id="UP000254626"/>
    </source>
</evidence>
<dbReference type="InterPro" id="IPR052701">
    <property type="entry name" value="GAG_Ulvan_Degrading_Sulfatases"/>
</dbReference>
<dbReference type="SUPFAM" id="SSF53649">
    <property type="entry name" value="Alkaline phosphatase-like"/>
    <property type="match status" value="1"/>
</dbReference>
<dbReference type="GeneID" id="29384866"/>